<reference evidence="2 3" key="1">
    <citation type="submission" date="2016-06" db="EMBL/GenBank/DDBJ databases">
        <title>Genome sequence of Clostridium acetireducens DSM 10703.</title>
        <authorList>
            <person name="Poehlein A."/>
            <person name="Fluechter S."/>
            <person name="Duerre P."/>
            <person name="Daniel R."/>
        </authorList>
    </citation>
    <scope>NUCLEOTIDE SEQUENCE [LARGE SCALE GENOMIC DNA]</scope>
    <source>
        <strain evidence="2 3">DSM 10703</strain>
    </source>
</reference>
<feature type="transmembrane region" description="Helical" evidence="1">
    <location>
        <begin position="47"/>
        <end position="66"/>
    </location>
</feature>
<evidence type="ECO:0000313" key="2">
    <source>
        <dbReference type="EMBL" id="OFI05849.1"/>
    </source>
</evidence>
<dbReference type="OrthoDB" id="1931829at2"/>
<feature type="transmembrane region" description="Helical" evidence="1">
    <location>
        <begin position="97"/>
        <end position="117"/>
    </location>
</feature>
<sequence length="132" mass="15009">MENKPKRGCFLTGWLWIGLIGSFFGMFTILTNSYMVKSIPEMVNMPLAQQILNTIVSIVFFVSIIGIMRWKKVYIYGYVAASLISFVSAFINNKFTVVVVASAVIGLILNLVVAYFIMKLFKEMETEEEQEI</sequence>
<name>A0A1E8EY25_9CLOT</name>
<feature type="transmembrane region" description="Helical" evidence="1">
    <location>
        <begin position="73"/>
        <end position="91"/>
    </location>
</feature>
<accession>A0A1E8EY25</accession>
<dbReference type="AlphaFoldDB" id="A0A1E8EY25"/>
<keyword evidence="1" id="KW-0812">Transmembrane</keyword>
<organism evidence="2 3">
    <name type="scientific">Clostridium acetireducens DSM 10703</name>
    <dbReference type="NCBI Taxonomy" id="1121290"/>
    <lineage>
        <taxon>Bacteria</taxon>
        <taxon>Bacillati</taxon>
        <taxon>Bacillota</taxon>
        <taxon>Clostridia</taxon>
        <taxon>Eubacteriales</taxon>
        <taxon>Clostridiaceae</taxon>
        <taxon>Clostridium</taxon>
    </lineage>
</organism>
<feature type="transmembrane region" description="Helical" evidence="1">
    <location>
        <begin position="12"/>
        <end position="35"/>
    </location>
</feature>
<gene>
    <name evidence="2" type="ORF">CLOACE_14670</name>
</gene>
<evidence type="ECO:0000256" key="1">
    <source>
        <dbReference type="SAM" id="Phobius"/>
    </source>
</evidence>
<keyword evidence="1" id="KW-1133">Transmembrane helix</keyword>
<dbReference type="EMBL" id="LZFO01000020">
    <property type="protein sequence ID" value="OFI05849.1"/>
    <property type="molecule type" value="Genomic_DNA"/>
</dbReference>
<dbReference type="RefSeq" id="WP_070110450.1">
    <property type="nucleotide sequence ID" value="NZ_LZFO01000020.1"/>
</dbReference>
<keyword evidence="3" id="KW-1185">Reference proteome</keyword>
<evidence type="ECO:0000313" key="3">
    <source>
        <dbReference type="Proteomes" id="UP000175744"/>
    </source>
</evidence>
<keyword evidence="1" id="KW-0472">Membrane</keyword>
<comment type="caution">
    <text evidence="2">The sequence shown here is derived from an EMBL/GenBank/DDBJ whole genome shotgun (WGS) entry which is preliminary data.</text>
</comment>
<proteinExistence type="predicted"/>
<dbReference type="Proteomes" id="UP000175744">
    <property type="component" value="Unassembled WGS sequence"/>
</dbReference>
<dbReference type="STRING" id="1121290.CLAOCE_14670"/>
<protein>
    <submittedName>
        <fullName evidence="2">Uncharacterized protein</fullName>
    </submittedName>
</protein>